<organism evidence="2 3">
    <name type="scientific">Xanthomonas translucens pv. translucens</name>
    <dbReference type="NCBI Taxonomy" id="134875"/>
    <lineage>
        <taxon>Bacteria</taxon>
        <taxon>Pseudomonadati</taxon>
        <taxon>Pseudomonadota</taxon>
        <taxon>Gammaproteobacteria</taxon>
        <taxon>Lysobacterales</taxon>
        <taxon>Lysobacteraceae</taxon>
        <taxon>Xanthomonas</taxon>
        <taxon>Xanthomonas translucens group</taxon>
    </lineage>
</organism>
<feature type="region of interest" description="Disordered" evidence="1">
    <location>
        <begin position="107"/>
        <end position="161"/>
    </location>
</feature>
<comment type="caution">
    <text evidence="2">The sequence shown here is derived from an EMBL/GenBank/DDBJ whole genome shotgun (WGS) entry which is preliminary data.</text>
</comment>
<name>A0ABW9KS45_XANCT</name>
<reference evidence="2 3" key="1">
    <citation type="submission" date="2024-12" db="EMBL/GenBank/DDBJ databases">
        <authorList>
            <person name="Alaofin S."/>
            <person name="Velasco D."/>
            <person name="Li D."/>
            <person name="Baldwin T."/>
            <person name="Liu Z."/>
            <person name="Schachterle J.K."/>
        </authorList>
    </citation>
    <scope>NUCLEOTIDE SEQUENCE [LARGE SCALE GENOMIC DNA]</scope>
    <source>
        <strain evidence="2 3">B1</strain>
    </source>
</reference>
<evidence type="ECO:0000313" key="3">
    <source>
        <dbReference type="Proteomes" id="UP001635788"/>
    </source>
</evidence>
<proteinExistence type="predicted"/>
<sequence>MKRALGKCTDLTTSIQTTASLPRCTSQRAGDFSPPAQPRFMHMAIPPWNVMARNDHGQWTLSGLLDFGDAIVGHCDLFELLTPLIFMAQEQPAAGDGTAGRLRLARRRRRTAPAPPAHGRRIDQARLRSRRVHAASSGQRTTRHMGTDRCADVPPVSRRRR</sequence>
<gene>
    <name evidence="2" type="ORF">ACK3FC_05125</name>
</gene>
<evidence type="ECO:0000256" key="1">
    <source>
        <dbReference type="SAM" id="MobiDB-lite"/>
    </source>
</evidence>
<protein>
    <submittedName>
        <fullName evidence="2">Phosphotransferase</fullName>
    </submittedName>
</protein>
<dbReference type="EMBL" id="JBKAMQ010000002">
    <property type="protein sequence ID" value="MFN6506630.1"/>
    <property type="molecule type" value="Genomic_DNA"/>
</dbReference>
<keyword evidence="3" id="KW-1185">Reference proteome</keyword>
<dbReference type="Proteomes" id="UP001635788">
    <property type="component" value="Unassembled WGS sequence"/>
</dbReference>
<accession>A0ABW9KS45</accession>
<dbReference type="RefSeq" id="WP_153476714.1">
    <property type="nucleotide sequence ID" value="NZ_CP064004.1"/>
</dbReference>
<evidence type="ECO:0000313" key="2">
    <source>
        <dbReference type="EMBL" id="MFN6506630.1"/>
    </source>
</evidence>